<evidence type="ECO:0000313" key="4">
    <source>
        <dbReference type="Proteomes" id="UP001363622"/>
    </source>
</evidence>
<reference evidence="3 4" key="1">
    <citation type="submission" date="2024-04" db="EMBL/GenBank/DDBJ databases">
        <title>Phyllosticta paracitricarpa is synonymous to the EU quarantine fungus P. citricarpa based on phylogenomic analyses.</title>
        <authorList>
            <consortium name="Lawrence Berkeley National Laboratory"/>
            <person name="Van Ingen-Buijs V.A."/>
            <person name="Van Westerhoven A.C."/>
            <person name="Haridas S."/>
            <person name="Skiadas P."/>
            <person name="Martin F."/>
            <person name="Groenewald J.Z."/>
            <person name="Crous P.W."/>
            <person name="Seidl M.F."/>
        </authorList>
    </citation>
    <scope>NUCLEOTIDE SEQUENCE [LARGE SCALE GENOMIC DNA]</scope>
    <source>
        <strain evidence="3 4">CBS 123371</strain>
    </source>
</reference>
<proteinExistence type="predicted"/>
<dbReference type="InterPro" id="IPR019622">
    <property type="entry name" value="Rrn9_dom"/>
</dbReference>
<dbReference type="Pfam" id="PF10680">
    <property type="entry name" value="RRN9"/>
    <property type="match status" value="1"/>
</dbReference>
<comment type="caution">
    <text evidence="3">The sequence shown here is derived from an EMBL/GenBank/DDBJ whole genome shotgun (WGS) entry which is preliminary data.</text>
</comment>
<feature type="domain" description="Rrn9" evidence="2">
    <location>
        <begin position="86"/>
        <end position="157"/>
    </location>
</feature>
<evidence type="ECO:0000313" key="3">
    <source>
        <dbReference type="EMBL" id="KAK7518845.1"/>
    </source>
</evidence>
<feature type="compositionally biased region" description="Basic and acidic residues" evidence="1">
    <location>
        <begin position="325"/>
        <end position="334"/>
    </location>
</feature>
<feature type="compositionally biased region" description="Acidic residues" evidence="1">
    <location>
        <begin position="589"/>
        <end position="599"/>
    </location>
</feature>
<feature type="compositionally biased region" description="Low complexity" evidence="1">
    <location>
        <begin position="473"/>
        <end position="488"/>
    </location>
</feature>
<feature type="region of interest" description="Disordered" evidence="1">
    <location>
        <begin position="200"/>
        <end position="267"/>
    </location>
</feature>
<feature type="region of interest" description="Disordered" evidence="1">
    <location>
        <begin position="1"/>
        <end position="70"/>
    </location>
</feature>
<keyword evidence="4" id="KW-1185">Reference proteome</keyword>
<protein>
    <recommendedName>
        <fullName evidence="2">Rrn9 domain-containing protein</fullName>
    </recommendedName>
</protein>
<feature type="compositionally biased region" description="Basic and acidic residues" evidence="1">
    <location>
        <begin position="200"/>
        <end position="230"/>
    </location>
</feature>
<evidence type="ECO:0000256" key="1">
    <source>
        <dbReference type="SAM" id="MobiDB-lite"/>
    </source>
</evidence>
<feature type="region of interest" description="Disordered" evidence="1">
    <location>
        <begin position="310"/>
        <end position="502"/>
    </location>
</feature>
<feature type="region of interest" description="Disordered" evidence="1">
    <location>
        <begin position="662"/>
        <end position="730"/>
    </location>
</feature>
<sequence>MSLFGGSQPPPPTSPPSAHLATFASSPPPHPSSEPATAPALSIELDEVDDDSGSDTDDDERDNKFAGTTSAWKRHAENELNLHSSLSHLAADDISRHLYIAHTLRPWFRSPPATNIKPYQSKRRWGGAGAQENVWNPPRKWTAWPLKPSEVPRKWERFGEVPEIDPEDEFTIREEGFLKCKPSRDLEELVLSVALRRAKEQWSSREEERTPRQMERSIRQRRKPNDKNEDSDSSGNGPRHQSRGQVSRDAKSETSSSLRRQSTIDRDRALGNIRPIVTTDDDAAQQILQPSIRSLLNNLDSLLAALHRSRQNHLDGARNTKAKNKGPEKRKVADTDAQAAEAEPPRKRARGRPRKVRELEPPDPSSPPGLGGPNELDAELPLSQARDRPSKAQELGPLESTPAPSLDEPTEQDAGPVQRPATVRGRPKTLGSRRLPGESYYLLRKRLQEEETAAAATPVPEEPPPPENHHRQSSSASDSSDGSAVDDATINARRPGGSRTFGLRDWSEILGTAALIGAFKPSVVQRAAQRCSNIFKEGMKFHTLNERSALEEDPGKAVEYVPGLVLPPLLDQPSDIETGDHHTGATNDEVSDNEEETNAGDEPRPLWDGISKSCPHVSCQRHDMPYRLLRQLIMHVRMKHGYSLPPITDAFKDKATSDGFLEPIKGRSGWRTRDAAPREKRGKASAETRITDTRRNAEQVDEREQSGVEGADVKAGSQDGNVDGGMDESD</sequence>
<gene>
    <name evidence="3" type="ORF">IWZ03DRAFT_422701</name>
</gene>
<name>A0ABR1KR20_9PEZI</name>
<dbReference type="Proteomes" id="UP001363622">
    <property type="component" value="Unassembled WGS sequence"/>
</dbReference>
<feature type="compositionally biased region" description="Basic and acidic residues" evidence="1">
    <location>
        <begin position="671"/>
        <end position="706"/>
    </location>
</feature>
<dbReference type="EMBL" id="JBBPHU010000004">
    <property type="protein sequence ID" value="KAK7518845.1"/>
    <property type="molecule type" value="Genomic_DNA"/>
</dbReference>
<feature type="compositionally biased region" description="Acidic residues" evidence="1">
    <location>
        <begin position="44"/>
        <end position="60"/>
    </location>
</feature>
<evidence type="ECO:0000259" key="2">
    <source>
        <dbReference type="Pfam" id="PF10680"/>
    </source>
</evidence>
<accession>A0ABR1KR20</accession>
<organism evidence="3 4">
    <name type="scientific">Phyllosticta citriasiana</name>
    <dbReference type="NCBI Taxonomy" id="595635"/>
    <lineage>
        <taxon>Eukaryota</taxon>
        <taxon>Fungi</taxon>
        <taxon>Dikarya</taxon>
        <taxon>Ascomycota</taxon>
        <taxon>Pezizomycotina</taxon>
        <taxon>Dothideomycetes</taxon>
        <taxon>Dothideomycetes incertae sedis</taxon>
        <taxon>Botryosphaeriales</taxon>
        <taxon>Phyllostictaceae</taxon>
        <taxon>Phyllosticta</taxon>
    </lineage>
</organism>
<feature type="region of interest" description="Disordered" evidence="1">
    <location>
        <begin position="570"/>
        <end position="607"/>
    </location>
</feature>